<feature type="compositionally biased region" description="Basic and acidic residues" evidence="1">
    <location>
        <begin position="1"/>
        <end position="10"/>
    </location>
</feature>
<evidence type="ECO:0000313" key="3">
    <source>
        <dbReference type="Proteomes" id="UP000309872"/>
    </source>
</evidence>
<reference evidence="2 3" key="1">
    <citation type="submission" date="2019-04" db="EMBL/GenBank/DDBJ databases">
        <title>Sphingobacterium olei sp. nov., isolated from oil-contaminated soil.</title>
        <authorList>
            <person name="Liu B."/>
        </authorList>
    </citation>
    <scope>NUCLEOTIDE SEQUENCE [LARGE SCALE GENOMIC DNA]</scope>
    <source>
        <strain evidence="2 3">Y3L14</strain>
    </source>
</reference>
<evidence type="ECO:0000256" key="1">
    <source>
        <dbReference type="SAM" id="MobiDB-lite"/>
    </source>
</evidence>
<evidence type="ECO:0000313" key="2">
    <source>
        <dbReference type="EMBL" id="TJY64244.1"/>
    </source>
</evidence>
<organism evidence="2 3">
    <name type="scientific">Sphingobacterium alkalisoli</name>
    <dbReference type="NCBI Taxonomy" id="1874115"/>
    <lineage>
        <taxon>Bacteria</taxon>
        <taxon>Pseudomonadati</taxon>
        <taxon>Bacteroidota</taxon>
        <taxon>Sphingobacteriia</taxon>
        <taxon>Sphingobacteriales</taxon>
        <taxon>Sphingobacteriaceae</taxon>
        <taxon>Sphingobacterium</taxon>
    </lineage>
</organism>
<sequence>MEKTAKRDIRIPVPPVPPQHSPAPVQAVPAVPAASIPEEVVRFQEYKAKKRSTPQPLAISKPVTLVEEESEPFDLRKAVIYAAILERPHK</sequence>
<accession>A0A4U0GZR1</accession>
<dbReference type="AlphaFoldDB" id="A0A4U0GZR1"/>
<feature type="compositionally biased region" description="Pro residues" evidence="1">
    <location>
        <begin position="12"/>
        <end position="21"/>
    </location>
</feature>
<gene>
    <name evidence="2" type="ORF">FAZ19_13610</name>
</gene>
<dbReference type="Proteomes" id="UP000309872">
    <property type="component" value="Unassembled WGS sequence"/>
</dbReference>
<comment type="caution">
    <text evidence="2">The sequence shown here is derived from an EMBL/GenBank/DDBJ whole genome shotgun (WGS) entry which is preliminary data.</text>
</comment>
<proteinExistence type="predicted"/>
<dbReference type="EMBL" id="SUKA01000004">
    <property type="protein sequence ID" value="TJY64244.1"/>
    <property type="molecule type" value="Genomic_DNA"/>
</dbReference>
<feature type="region of interest" description="Disordered" evidence="1">
    <location>
        <begin position="1"/>
        <end position="25"/>
    </location>
</feature>
<dbReference type="RefSeq" id="WP_136821304.1">
    <property type="nucleotide sequence ID" value="NZ_BMJX01000004.1"/>
</dbReference>
<dbReference type="OrthoDB" id="793629at2"/>
<keyword evidence="3" id="KW-1185">Reference proteome</keyword>
<name>A0A4U0GZR1_9SPHI</name>
<protein>
    <submittedName>
        <fullName evidence="2">Uncharacterized protein</fullName>
    </submittedName>
</protein>